<feature type="domain" description="Zn(2)-C6 fungal-type" evidence="8">
    <location>
        <begin position="37"/>
        <end position="69"/>
    </location>
</feature>
<evidence type="ECO:0000259" key="8">
    <source>
        <dbReference type="PROSITE" id="PS50048"/>
    </source>
</evidence>
<dbReference type="Pfam" id="PF04082">
    <property type="entry name" value="Fungal_trans"/>
    <property type="match status" value="1"/>
</dbReference>
<dbReference type="InterPro" id="IPR051089">
    <property type="entry name" value="prtT"/>
</dbReference>
<feature type="compositionally biased region" description="Polar residues" evidence="7">
    <location>
        <begin position="124"/>
        <end position="137"/>
    </location>
</feature>
<protein>
    <recommendedName>
        <fullName evidence="8">Zn(2)-C6 fungal-type domain-containing protein</fullName>
    </recommendedName>
</protein>
<feature type="region of interest" description="Disordered" evidence="7">
    <location>
        <begin position="111"/>
        <end position="138"/>
    </location>
</feature>
<keyword evidence="10" id="KW-1185">Reference proteome</keyword>
<feature type="region of interest" description="Disordered" evidence="7">
    <location>
        <begin position="1"/>
        <end position="32"/>
    </location>
</feature>
<dbReference type="OrthoDB" id="5226580at2759"/>
<dbReference type="PROSITE" id="PS00463">
    <property type="entry name" value="ZN2_CY6_FUNGAL_1"/>
    <property type="match status" value="1"/>
</dbReference>
<dbReference type="GO" id="GO:0000976">
    <property type="term" value="F:transcription cis-regulatory region binding"/>
    <property type="evidence" value="ECO:0007669"/>
    <property type="project" value="TreeGrafter"/>
</dbReference>
<evidence type="ECO:0000256" key="2">
    <source>
        <dbReference type="ARBA" id="ARBA00022723"/>
    </source>
</evidence>
<dbReference type="InterPro" id="IPR036864">
    <property type="entry name" value="Zn2-C6_fun-type_DNA-bd_sf"/>
</dbReference>
<accession>A0A9P7YAZ3</accession>
<dbReference type="PROSITE" id="PS50048">
    <property type="entry name" value="ZN2_CY6_FUNGAL_2"/>
    <property type="match status" value="1"/>
</dbReference>
<dbReference type="CDD" id="cd00067">
    <property type="entry name" value="GAL4"/>
    <property type="match status" value="1"/>
</dbReference>
<evidence type="ECO:0000256" key="1">
    <source>
        <dbReference type="ARBA" id="ARBA00004123"/>
    </source>
</evidence>
<dbReference type="InterPro" id="IPR007219">
    <property type="entry name" value="XnlR_reg_dom"/>
</dbReference>
<dbReference type="PANTHER" id="PTHR31845">
    <property type="entry name" value="FINGER DOMAIN PROTEIN, PUTATIVE-RELATED"/>
    <property type="match status" value="1"/>
</dbReference>
<keyword evidence="5" id="KW-0804">Transcription</keyword>
<keyword evidence="6" id="KW-0539">Nucleus</keyword>
<dbReference type="EMBL" id="MU251738">
    <property type="protein sequence ID" value="KAG9229713.1"/>
    <property type="molecule type" value="Genomic_DNA"/>
</dbReference>
<keyword evidence="2" id="KW-0479">Metal-binding</keyword>
<gene>
    <name evidence="9" type="ORF">BJ875DRAFT_522221</name>
</gene>
<reference evidence="9" key="1">
    <citation type="journal article" date="2021" name="IMA Fungus">
        <title>Genomic characterization of three marine fungi, including Emericellopsis atlantica sp. nov. with signatures of a generalist lifestyle and marine biomass degradation.</title>
        <authorList>
            <person name="Hagestad O.C."/>
            <person name="Hou L."/>
            <person name="Andersen J.H."/>
            <person name="Hansen E.H."/>
            <person name="Altermark B."/>
            <person name="Li C."/>
            <person name="Kuhnert E."/>
            <person name="Cox R.J."/>
            <person name="Crous P.W."/>
            <person name="Spatafora J.W."/>
            <person name="Lail K."/>
            <person name="Amirebrahimi M."/>
            <person name="Lipzen A."/>
            <person name="Pangilinan J."/>
            <person name="Andreopoulos W."/>
            <person name="Hayes R.D."/>
            <person name="Ng V."/>
            <person name="Grigoriev I.V."/>
            <person name="Jackson S.A."/>
            <person name="Sutton T.D.S."/>
            <person name="Dobson A.D.W."/>
            <person name="Rama T."/>
        </authorList>
    </citation>
    <scope>NUCLEOTIDE SEQUENCE</scope>
    <source>
        <strain evidence="9">TRa018bII</strain>
    </source>
</reference>
<evidence type="ECO:0000313" key="9">
    <source>
        <dbReference type="EMBL" id="KAG9229713.1"/>
    </source>
</evidence>
<evidence type="ECO:0000313" key="10">
    <source>
        <dbReference type="Proteomes" id="UP000824998"/>
    </source>
</evidence>
<evidence type="ECO:0000256" key="4">
    <source>
        <dbReference type="ARBA" id="ARBA00023125"/>
    </source>
</evidence>
<dbReference type="AlphaFoldDB" id="A0A9P7YAZ3"/>
<feature type="compositionally biased region" description="Basic and acidic residues" evidence="7">
    <location>
        <begin position="16"/>
        <end position="32"/>
    </location>
</feature>
<evidence type="ECO:0000256" key="7">
    <source>
        <dbReference type="SAM" id="MobiDB-lite"/>
    </source>
</evidence>
<dbReference type="GO" id="GO:0000981">
    <property type="term" value="F:DNA-binding transcription factor activity, RNA polymerase II-specific"/>
    <property type="evidence" value="ECO:0007669"/>
    <property type="project" value="InterPro"/>
</dbReference>
<evidence type="ECO:0000256" key="5">
    <source>
        <dbReference type="ARBA" id="ARBA00023163"/>
    </source>
</evidence>
<comment type="subcellular location">
    <subcellularLocation>
        <location evidence="1">Nucleus</location>
    </subcellularLocation>
</comment>
<dbReference type="Proteomes" id="UP000824998">
    <property type="component" value="Unassembled WGS sequence"/>
</dbReference>
<dbReference type="SMART" id="SM00066">
    <property type="entry name" value="GAL4"/>
    <property type="match status" value="1"/>
</dbReference>
<organism evidence="9 10">
    <name type="scientific">Amylocarpus encephaloides</name>
    <dbReference type="NCBI Taxonomy" id="45428"/>
    <lineage>
        <taxon>Eukaryota</taxon>
        <taxon>Fungi</taxon>
        <taxon>Dikarya</taxon>
        <taxon>Ascomycota</taxon>
        <taxon>Pezizomycotina</taxon>
        <taxon>Leotiomycetes</taxon>
        <taxon>Helotiales</taxon>
        <taxon>Helotiales incertae sedis</taxon>
        <taxon>Amylocarpus</taxon>
    </lineage>
</organism>
<dbReference type="GO" id="GO:0008270">
    <property type="term" value="F:zinc ion binding"/>
    <property type="evidence" value="ECO:0007669"/>
    <property type="project" value="InterPro"/>
</dbReference>
<keyword evidence="3" id="KW-0805">Transcription regulation</keyword>
<name>A0A9P7YAZ3_9HELO</name>
<dbReference type="GO" id="GO:0005634">
    <property type="term" value="C:nucleus"/>
    <property type="evidence" value="ECO:0007669"/>
    <property type="project" value="UniProtKB-SubCell"/>
</dbReference>
<dbReference type="CDD" id="cd12148">
    <property type="entry name" value="fungal_TF_MHR"/>
    <property type="match status" value="1"/>
</dbReference>
<dbReference type="Gene3D" id="4.10.240.10">
    <property type="entry name" value="Zn(2)-C6 fungal-type DNA-binding domain"/>
    <property type="match status" value="1"/>
</dbReference>
<dbReference type="GO" id="GO:0006351">
    <property type="term" value="P:DNA-templated transcription"/>
    <property type="evidence" value="ECO:0007669"/>
    <property type="project" value="InterPro"/>
</dbReference>
<dbReference type="SUPFAM" id="SSF57701">
    <property type="entry name" value="Zn2/Cys6 DNA-binding domain"/>
    <property type="match status" value="1"/>
</dbReference>
<evidence type="ECO:0000256" key="3">
    <source>
        <dbReference type="ARBA" id="ARBA00023015"/>
    </source>
</evidence>
<comment type="caution">
    <text evidence="9">The sequence shown here is derived from an EMBL/GenBank/DDBJ whole genome shotgun (WGS) entry which is preliminary data.</text>
</comment>
<evidence type="ECO:0000256" key="6">
    <source>
        <dbReference type="ARBA" id="ARBA00023242"/>
    </source>
</evidence>
<dbReference type="PANTHER" id="PTHR31845:SF10">
    <property type="entry name" value="ZN(II)2CYS6 TRANSCRIPTION FACTOR (EUROFUNG)"/>
    <property type="match status" value="1"/>
</dbReference>
<proteinExistence type="predicted"/>
<sequence>MDLFNDFMTPPPTGHLGEEEPSKRNPMEKRTGKLRRSCELCRNTKGRCCPSKDGNHCQRCAKEGKECVFLEAKPRPKRAKNSRIRVAEMEKKLDGLVALLASGCQVPTARISTNSTTTTDDTVEQSQASEQSYTESQIPEVEVPLPLAPLIPPAPIHYSVFPLPDYTFNQLQDPITKGFLTVESAQHVLGVFCTRATKFPFVTLPHNVSLDTLRRDHPFLLIAMLTFGTFDDAKLQDQLEAELRETLMKKIFNHGEKNLDLLQGLLVYLAWYHFFFKPERQQIYQLSQVAIAMSVDLGINRPYKPQDVLDPIPLCWLPSGDPQKIMSEELERRRTYLGCYYLVGSLSQGLRKPSNVHYNSYTEECCQVLTQVKERESDHLIQYFVRLQRFSDDVDAAFNYTGTMELPELDPGRVEVLSKSFQGQLKKIETGFPPEAWDSVSITMTFYRHRIYLHEVGFHAKPPQELAGAPVHRRSWYHATKRNDELISAMQAAKDYLDRFLALSSDDLRDFLLPDFVHLIYSILIMGSFASPLDAPTLDRERVRQIADLNTYLDALIDKMGGIVIVEAPKFTHHYNPYISHMNDLFEHYKSRFTRISETFVHIGTDMCEKPDFSFVEFLPTILKRCIEWEDTVMKGAEEVPPSTEGWDDIISDWPSSMDPSLISTNGLLG</sequence>
<keyword evidence="4" id="KW-0238">DNA-binding</keyword>
<dbReference type="InterPro" id="IPR001138">
    <property type="entry name" value="Zn2Cys6_DnaBD"/>
</dbReference>